<protein>
    <submittedName>
        <fullName evidence="1">Uncharacterized protein</fullName>
    </submittedName>
</protein>
<evidence type="ECO:0000313" key="1">
    <source>
        <dbReference type="EMBL" id="KAJ0170863.1"/>
    </source>
</evidence>
<dbReference type="Proteomes" id="UP000824533">
    <property type="component" value="Linkage Group LG26"/>
</dbReference>
<organism evidence="1 2">
    <name type="scientific">Dendrolimus kikuchii</name>
    <dbReference type="NCBI Taxonomy" id="765133"/>
    <lineage>
        <taxon>Eukaryota</taxon>
        <taxon>Metazoa</taxon>
        <taxon>Ecdysozoa</taxon>
        <taxon>Arthropoda</taxon>
        <taxon>Hexapoda</taxon>
        <taxon>Insecta</taxon>
        <taxon>Pterygota</taxon>
        <taxon>Neoptera</taxon>
        <taxon>Endopterygota</taxon>
        <taxon>Lepidoptera</taxon>
        <taxon>Glossata</taxon>
        <taxon>Ditrysia</taxon>
        <taxon>Bombycoidea</taxon>
        <taxon>Lasiocampidae</taxon>
        <taxon>Dendrolimus</taxon>
    </lineage>
</organism>
<comment type="caution">
    <text evidence="1">The sequence shown here is derived from an EMBL/GenBank/DDBJ whole genome shotgun (WGS) entry which is preliminary data.</text>
</comment>
<reference evidence="1 2" key="1">
    <citation type="journal article" date="2021" name="Front. Genet.">
        <title>Chromosome-Level Genome Assembly Reveals Significant Gene Expansion in the Toll and IMD Signaling Pathways of Dendrolimus kikuchii.</title>
        <authorList>
            <person name="Zhou J."/>
            <person name="Wu P."/>
            <person name="Xiong Z."/>
            <person name="Liu N."/>
            <person name="Zhao N."/>
            <person name="Ji M."/>
            <person name="Qiu Y."/>
            <person name="Yang B."/>
        </authorList>
    </citation>
    <scope>NUCLEOTIDE SEQUENCE [LARGE SCALE GENOMIC DNA]</scope>
    <source>
        <strain evidence="1">Ann1</strain>
    </source>
</reference>
<proteinExistence type="predicted"/>
<keyword evidence="2" id="KW-1185">Reference proteome</keyword>
<gene>
    <name evidence="1" type="ORF">K1T71_013635</name>
</gene>
<name>A0ACC1CH67_9NEOP</name>
<dbReference type="EMBL" id="CM034412">
    <property type="protein sequence ID" value="KAJ0170863.1"/>
    <property type="molecule type" value="Genomic_DNA"/>
</dbReference>
<sequence>MCCMNTRLLVVVSFVITVKSHDNGLKRPILENTDNFNVLLNLYKMNPLRQSKIYNALFNNILSPRPDTVDRSLNFNLNESTKEKEVKTVLHLKQIEKAIHTPKGHTKEIKPPDYDVRNVEVEKFNNIQITTPEGMNNVERIMNTIDGDLEDILGHLDSNEIVDPVTKEDIRNNKNHIANMILFDKNPKETILNNRTSLKDIKPTESVPKAYYVYDTNDVSEKTVPYNEDVVILM</sequence>
<evidence type="ECO:0000313" key="2">
    <source>
        <dbReference type="Proteomes" id="UP000824533"/>
    </source>
</evidence>
<accession>A0ACC1CH67</accession>